<keyword evidence="1" id="KW-0732">Signal</keyword>
<comment type="caution">
    <text evidence="3">The sequence shown here is derived from an EMBL/GenBank/DDBJ whole genome shotgun (WGS) entry which is preliminary data.</text>
</comment>
<dbReference type="EMBL" id="JAATJA010000004">
    <property type="protein sequence ID" value="NJB69140.1"/>
    <property type="molecule type" value="Genomic_DNA"/>
</dbReference>
<accession>A0A846QQ80</accession>
<dbReference type="InterPro" id="IPR036709">
    <property type="entry name" value="Autotransporte_beta_dom_sf"/>
</dbReference>
<dbReference type="PROSITE" id="PS51208">
    <property type="entry name" value="AUTOTRANSPORTER"/>
    <property type="match status" value="1"/>
</dbReference>
<name>A0A846QQ80_9BACT</name>
<dbReference type="AlphaFoldDB" id="A0A846QQ80"/>
<dbReference type="SUPFAM" id="SSF51126">
    <property type="entry name" value="Pectin lyase-like"/>
    <property type="match status" value="1"/>
</dbReference>
<gene>
    <name evidence="3" type="ORF">GGQ74_002837</name>
</gene>
<evidence type="ECO:0000313" key="3">
    <source>
        <dbReference type="EMBL" id="NJB69140.1"/>
    </source>
</evidence>
<dbReference type="InterPro" id="IPR005546">
    <property type="entry name" value="Autotransporte_beta"/>
</dbReference>
<keyword evidence="4" id="KW-1185">Reference proteome</keyword>
<dbReference type="Proteomes" id="UP000580856">
    <property type="component" value="Unassembled WGS sequence"/>
</dbReference>
<evidence type="ECO:0000256" key="1">
    <source>
        <dbReference type="SAM" id="SignalP"/>
    </source>
</evidence>
<dbReference type="InterPro" id="IPR012332">
    <property type="entry name" value="Autotransporter_pectin_lyase_C"/>
</dbReference>
<proteinExistence type="predicted"/>
<evidence type="ECO:0000259" key="2">
    <source>
        <dbReference type="PROSITE" id="PS51208"/>
    </source>
</evidence>
<dbReference type="InterPro" id="IPR011050">
    <property type="entry name" value="Pectin_lyase_fold/virulence"/>
</dbReference>
<organism evidence="3 4">
    <name type="scientific">Desulfobaculum xiamenense</name>
    <dbReference type="NCBI Taxonomy" id="995050"/>
    <lineage>
        <taxon>Bacteria</taxon>
        <taxon>Pseudomonadati</taxon>
        <taxon>Thermodesulfobacteriota</taxon>
        <taxon>Desulfovibrionia</taxon>
        <taxon>Desulfovibrionales</taxon>
        <taxon>Desulfovibrionaceae</taxon>
        <taxon>Desulfobaculum</taxon>
    </lineage>
</organism>
<dbReference type="Gene3D" id="2.40.128.130">
    <property type="entry name" value="Autotransporter beta-domain"/>
    <property type="match status" value="1"/>
</dbReference>
<feature type="signal peptide" evidence="1">
    <location>
        <begin position="1"/>
        <end position="32"/>
    </location>
</feature>
<dbReference type="SUPFAM" id="SSF103515">
    <property type="entry name" value="Autotransporter"/>
    <property type="match status" value="1"/>
</dbReference>
<sequence length="693" mass="72709">MRQIPTRNACAAATILLFLTLPLALHHHSAHAADNYDDITTTLIGDWANYGAVTTYATDTSAMASYGLTTSTNAASGTLTTSGKAGHGMSIHNYSEGQNHGTITTSGEFASGIMTGIYSTVSNHGTISTTGQRAHGINVYGACTVTNSGHITTTGENAHGVFLNGPTDTVLNSGSIAASGNGAHAILAYSSTVHLLTGTRILAGDVWGTSSTLTLDGLGTVDFDIGGTWNALTKTGAGTWSFTRDISATPQSLRLEGGTLAIARGVGLRGDSYTQNAGTTLLVAPDGTTTPLTVTNAANLDGALLVQAVSTAIGTTATVLHAGSGVSGTFDSVRSMDTNPNFTLRVDYGSNDVTVTQNYTPQWDSSALGLASTLTTARGFATIAATRGAMMLSQAPAPEREILIAGLGSTDGLLLPRDDDSRLGMYLQPVFASGSRDEGAGGIGYDWDTMGFEIGLDYLLTPELLLGIMGGYATTDIDFTGSAFVANDTEEQETCTLGVYGAWGPGNWRITDVLSVARVEHDSRRNAGLGQTAEGDSTSWILGNQFRLAHVWTPQKWEITPHVGLNTTHLSREGFSETGALNAVRYDDFDKTFWEGVVGAQIRHAFHTDSGAVITPFVGLDYGFALNDNDITMRQYLPTDSALVTTENDDEHISVELGLSLARGPLGLTVAFTEDHASNSETRAARATLRVEF</sequence>
<reference evidence="3 4" key="1">
    <citation type="submission" date="2020-03" db="EMBL/GenBank/DDBJ databases">
        <title>Genomic Encyclopedia of Type Strains, Phase IV (KMG-IV): sequencing the most valuable type-strain genomes for metagenomic binning, comparative biology and taxonomic classification.</title>
        <authorList>
            <person name="Goeker M."/>
        </authorList>
    </citation>
    <scope>NUCLEOTIDE SEQUENCE [LARGE SCALE GENOMIC DNA]</scope>
    <source>
        <strain evidence="3 4">DSM 24233</strain>
    </source>
</reference>
<dbReference type="Pfam" id="PF03797">
    <property type="entry name" value="Autotransporter"/>
    <property type="match status" value="1"/>
</dbReference>
<evidence type="ECO:0000313" key="4">
    <source>
        <dbReference type="Proteomes" id="UP000580856"/>
    </source>
</evidence>
<dbReference type="Gene3D" id="2.160.20.20">
    <property type="match status" value="1"/>
</dbReference>
<dbReference type="SMART" id="SM00869">
    <property type="entry name" value="Autotransporter"/>
    <property type="match status" value="1"/>
</dbReference>
<dbReference type="RefSeq" id="WP_167942236.1">
    <property type="nucleotide sequence ID" value="NZ_JAATJA010000004.1"/>
</dbReference>
<protein>
    <submittedName>
        <fullName evidence="3">Uncharacterized protein YhjY with autotransporter beta-barrel domain</fullName>
    </submittedName>
</protein>
<feature type="domain" description="Autotransporter" evidence="2">
    <location>
        <begin position="418"/>
        <end position="693"/>
    </location>
</feature>
<feature type="chain" id="PRO_5032753893" evidence="1">
    <location>
        <begin position="33"/>
        <end position="693"/>
    </location>
</feature>